<accession>A0A9N8W7E3</accession>
<dbReference type="PANTHER" id="PTHR28229">
    <property type="entry name" value="TRANSLOCATION PROTEIN SEC66"/>
    <property type="match status" value="1"/>
</dbReference>
<dbReference type="Proteomes" id="UP000789739">
    <property type="component" value="Unassembled WGS sequence"/>
</dbReference>
<dbReference type="InterPro" id="IPR018624">
    <property type="entry name" value="Sec66"/>
</dbReference>
<evidence type="ECO:0000256" key="1">
    <source>
        <dbReference type="SAM" id="Phobius"/>
    </source>
</evidence>
<keyword evidence="1" id="KW-0472">Membrane</keyword>
<dbReference type="GO" id="GO:0031207">
    <property type="term" value="C:Sec62/Sec63 complex"/>
    <property type="evidence" value="ECO:0007669"/>
    <property type="project" value="InterPro"/>
</dbReference>
<dbReference type="GO" id="GO:0031204">
    <property type="term" value="P:post-translational protein targeting to membrane, translocation"/>
    <property type="evidence" value="ECO:0007669"/>
    <property type="project" value="InterPro"/>
</dbReference>
<gene>
    <name evidence="2" type="ORF">PBRASI_LOCUS1404</name>
</gene>
<feature type="transmembrane region" description="Helical" evidence="1">
    <location>
        <begin position="6"/>
        <end position="25"/>
    </location>
</feature>
<dbReference type="OrthoDB" id="73168at2759"/>
<name>A0A9N8W7E3_9GLOM</name>
<dbReference type="Pfam" id="PF09802">
    <property type="entry name" value="Sec66"/>
    <property type="match status" value="1"/>
</dbReference>
<dbReference type="EMBL" id="CAJVPI010000090">
    <property type="protein sequence ID" value="CAG8477651.1"/>
    <property type="molecule type" value="Genomic_DNA"/>
</dbReference>
<comment type="caution">
    <text evidence="2">The sequence shown here is derived from an EMBL/GenBank/DDBJ whole genome shotgun (WGS) entry which is preliminary data.</text>
</comment>
<keyword evidence="3" id="KW-1185">Reference proteome</keyword>
<keyword evidence="1" id="KW-1133">Transmembrane helix</keyword>
<evidence type="ECO:0000313" key="2">
    <source>
        <dbReference type="EMBL" id="CAG8477651.1"/>
    </source>
</evidence>
<protein>
    <submittedName>
        <fullName evidence="2">5166_t:CDS:1</fullName>
    </submittedName>
</protein>
<evidence type="ECO:0000313" key="3">
    <source>
        <dbReference type="Proteomes" id="UP000789739"/>
    </source>
</evidence>
<reference evidence="2" key="1">
    <citation type="submission" date="2021-06" db="EMBL/GenBank/DDBJ databases">
        <authorList>
            <person name="Kallberg Y."/>
            <person name="Tangrot J."/>
            <person name="Rosling A."/>
        </authorList>
    </citation>
    <scope>NUCLEOTIDE SEQUENCE</scope>
    <source>
        <strain evidence="2">BR232B</strain>
    </source>
</reference>
<organism evidence="2 3">
    <name type="scientific">Paraglomus brasilianum</name>
    <dbReference type="NCBI Taxonomy" id="144538"/>
    <lineage>
        <taxon>Eukaryota</taxon>
        <taxon>Fungi</taxon>
        <taxon>Fungi incertae sedis</taxon>
        <taxon>Mucoromycota</taxon>
        <taxon>Glomeromycotina</taxon>
        <taxon>Glomeromycetes</taxon>
        <taxon>Paraglomerales</taxon>
        <taxon>Paraglomeraceae</taxon>
        <taxon>Paraglomus</taxon>
    </lineage>
</organism>
<dbReference type="PANTHER" id="PTHR28229:SF1">
    <property type="entry name" value="TRANSLOCATION PROTEIN SEC66"/>
    <property type="match status" value="1"/>
</dbReference>
<sequence length="182" mass="20464">MSSLVVAVVYVGGCLLVMSTFSYFWRRRKAGKFSLLSYYLARAQLEPWFPEHKTRDIYYALVNADPPASEIQRKSALLRRAMTDIVRAGKINSDKQALATLLQQGAVGDDLWTSLLAAEAELYNVELNDVVVEANKYKHGWGQTILQTAQEMDSYYEHSNSNTLHGFLDATSLSTTDADFIQ</sequence>
<keyword evidence="1" id="KW-0812">Transmembrane</keyword>
<dbReference type="AlphaFoldDB" id="A0A9N8W7E3"/>
<proteinExistence type="predicted"/>